<evidence type="ECO:0000256" key="3">
    <source>
        <dbReference type="ARBA" id="ARBA00022448"/>
    </source>
</evidence>
<dbReference type="Pfam" id="PF01061">
    <property type="entry name" value="ABC2_membrane"/>
    <property type="match status" value="1"/>
</dbReference>
<feature type="transmembrane region" description="Helical" evidence="9">
    <location>
        <begin position="35"/>
        <end position="60"/>
    </location>
</feature>
<evidence type="ECO:0000256" key="9">
    <source>
        <dbReference type="SAM" id="Phobius"/>
    </source>
</evidence>
<dbReference type="InterPro" id="IPR013525">
    <property type="entry name" value="ABC2_TM"/>
</dbReference>
<proteinExistence type="inferred from homology"/>
<evidence type="ECO:0000256" key="7">
    <source>
        <dbReference type="ARBA" id="ARBA00023047"/>
    </source>
</evidence>
<dbReference type="KEGG" id="gms:SOIL9_39260"/>
<dbReference type="GO" id="GO:0140359">
    <property type="term" value="F:ABC-type transporter activity"/>
    <property type="evidence" value="ECO:0007669"/>
    <property type="project" value="InterPro"/>
</dbReference>
<feature type="transmembrane region" description="Helical" evidence="9">
    <location>
        <begin position="143"/>
        <end position="163"/>
    </location>
</feature>
<keyword evidence="4" id="KW-1003">Cell membrane</keyword>
<dbReference type="PANTHER" id="PTHR30413">
    <property type="entry name" value="INNER MEMBRANE TRANSPORT PERMEASE"/>
    <property type="match status" value="1"/>
</dbReference>
<evidence type="ECO:0000256" key="2">
    <source>
        <dbReference type="ARBA" id="ARBA00007783"/>
    </source>
</evidence>
<keyword evidence="7" id="KW-0762">Sugar transport</keyword>
<dbReference type="GO" id="GO:0005886">
    <property type="term" value="C:plasma membrane"/>
    <property type="evidence" value="ECO:0007669"/>
    <property type="project" value="UniProtKB-SubCell"/>
</dbReference>
<reference evidence="11 12" key="1">
    <citation type="submission" date="2019-05" db="EMBL/GenBank/DDBJ databases">
        <authorList>
            <consortium name="Science for Life Laboratories"/>
        </authorList>
    </citation>
    <scope>NUCLEOTIDE SEQUENCE [LARGE SCALE GENOMIC DNA]</scope>
    <source>
        <strain evidence="11">Soil9</strain>
    </source>
</reference>
<dbReference type="RefSeq" id="WP_052559752.1">
    <property type="nucleotide sequence ID" value="NZ_LR593886.1"/>
</dbReference>
<evidence type="ECO:0000313" key="11">
    <source>
        <dbReference type="EMBL" id="VTR93788.1"/>
    </source>
</evidence>
<evidence type="ECO:0000256" key="8">
    <source>
        <dbReference type="ARBA" id="ARBA00023136"/>
    </source>
</evidence>
<evidence type="ECO:0000256" key="6">
    <source>
        <dbReference type="ARBA" id="ARBA00022989"/>
    </source>
</evidence>
<evidence type="ECO:0000256" key="4">
    <source>
        <dbReference type="ARBA" id="ARBA00022475"/>
    </source>
</evidence>
<keyword evidence="7" id="KW-0625">Polysaccharide transport</keyword>
<organism evidence="11 12">
    <name type="scientific">Gemmata massiliana</name>
    <dbReference type="NCBI Taxonomy" id="1210884"/>
    <lineage>
        <taxon>Bacteria</taxon>
        <taxon>Pseudomonadati</taxon>
        <taxon>Planctomycetota</taxon>
        <taxon>Planctomycetia</taxon>
        <taxon>Gemmatales</taxon>
        <taxon>Gemmataceae</taxon>
        <taxon>Gemmata</taxon>
    </lineage>
</organism>
<dbReference type="GO" id="GO:0015920">
    <property type="term" value="P:lipopolysaccharide transport"/>
    <property type="evidence" value="ECO:0007669"/>
    <property type="project" value="TreeGrafter"/>
</dbReference>
<dbReference type="AlphaFoldDB" id="A0A6P2CXE4"/>
<dbReference type="Proteomes" id="UP000464178">
    <property type="component" value="Chromosome"/>
</dbReference>
<feature type="domain" description="ABC-2 type transporter transmembrane" evidence="10">
    <location>
        <begin position="17"/>
        <end position="219"/>
    </location>
</feature>
<keyword evidence="5 9" id="KW-0812">Transmembrane</keyword>
<evidence type="ECO:0000259" key="10">
    <source>
        <dbReference type="Pfam" id="PF01061"/>
    </source>
</evidence>
<dbReference type="GO" id="GO:0015774">
    <property type="term" value="P:polysaccharide transport"/>
    <property type="evidence" value="ECO:0007669"/>
    <property type="project" value="UniProtKB-KW"/>
</dbReference>
<evidence type="ECO:0000313" key="12">
    <source>
        <dbReference type="Proteomes" id="UP000464178"/>
    </source>
</evidence>
<keyword evidence="6 9" id="KW-1133">Transmembrane helix</keyword>
<comment type="similarity">
    <text evidence="2">Belongs to the ABC-2 integral membrane protein family.</text>
</comment>
<dbReference type="EMBL" id="LR593886">
    <property type="protein sequence ID" value="VTR93788.1"/>
    <property type="molecule type" value="Genomic_DNA"/>
</dbReference>
<accession>A0A6P2CXE4</accession>
<feature type="transmembrane region" description="Helical" evidence="9">
    <location>
        <begin position="66"/>
        <end position="89"/>
    </location>
</feature>
<keyword evidence="8 9" id="KW-0472">Membrane</keyword>
<dbReference type="PANTHER" id="PTHR30413:SF10">
    <property type="entry name" value="CAPSULE POLYSACCHARIDE EXPORT INNER-MEMBRANE PROTEIN CTRC"/>
    <property type="match status" value="1"/>
</dbReference>
<feature type="transmembrane region" description="Helical" evidence="9">
    <location>
        <begin position="231"/>
        <end position="253"/>
    </location>
</feature>
<evidence type="ECO:0000256" key="1">
    <source>
        <dbReference type="ARBA" id="ARBA00004651"/>
    </source>
</evidence>
<protein>
    <recommendedName>
        <fullName evidence="10">ABC-2 type transporter transmembrane domain-containing protein</fullName>
    </recommendedName>
</protein>
<keyword evidence="3" id="KW-0813">Transport</keyword>
<comment type="subcellular location">
    <subcellularLocation>
        <location evidence="1">Cell membrane</location>
        <topology evidence="1">Multi-pass membrane protein</topology>
    </subcellularLocation>
</comment>
<keyword evidence="12" id="KW-1185">Reference proteome</keyword>
<evidence type="ECO:0000256" key="5">
    <source>
        <dbReference type="ARBA" id="ARBA00022692"/>
    </source>
</evidence>
<feature type="transmembrane region" description="Helical" evidence="9">
    <location>
        <begin position="110"/>
        <end position="131"/>
    </location>
</feature>
<name>A0A6P2CXE4_9BACT</name>
<sequence length="261" mass="29168">MLNQVTAIWKFRSFLMALVRLDLRLRYKRSWLGGVWSLIHPMTMAATYVTVFSGVLMLSPAGYTRMLLLGLAVWGFFRECAVSGCLAIISHESYIRQHPLPFGLYSLRFVLGYAIQSMFALGVAVAAIAILDGNCDKLQFLWAVVPALFLVFAAGWAIATIFAFAQAYFHDTKHLLEIAAQILFFLTPIVYPADLLVGKGLGWMARFNPMNLYLELVRYPLIHGSLPDAKLYVYGTACTAALLGLAAVTTSWFQKRVVFHL</sequence>
<feature type="transmembrane region" description="Helical" evidence="9">
    <location>
        <begin position="175"/>
        <end position="193"/>
    </location>
</feature>
<gene>
    <name evidence="11" type="ORF">SOIL9_39260</name>
</gene>